<dbReference type="Gene3D" id="6.10.250.1620">
    <property type="match status" value="1"/>
</dbReference>
<dbReference type="InterPro" id="IPR036188">
    <property type="entry name" value="FAD/NAD-bd_sf"/>
</dbReference>
<dbReference type="InterPro" id="IPR038495">
    <property type="entry name" value="ATPase_E_C"/>
</dbReference>
<dbReference type="SUPFAM" id="SSF47473">
    <property type="entry name" value="EF-hand"/>
    <property type="match status" value="1"/>
</dbReference>
<evidence type="ECO:0000256" key="5">
    <source>
        <dbReference type="ARBA" id="ARBA00022630"/>
    </source>
</evidence>
<keyword evidence="5" id="KW-0285">Flavoprotein</keyword>
<dbReference type="PROSITE" id="PS50222">
    <property type="entry name" value="EF_HAND_2"/>
    <property type="match status" value="2"/>
</dbReference>
<dbReference type="InterPro" id="IPR002048">
    <property type="entry name" value="EF_hand_dom"/>
</dbReference>
<evidence type="ECO:0000256" key="7">
    <source>
        <dbReference type="ARBA" id="ARBA00022837"/>
    </source>
</evidence>
<accession>A0A9N8Z119</accession>
<evidence type="ECO:0000259" key="12">
    <source>
        <dbReference type="PROSITE" id="PS50222"/>
    </source>
</evidence>
<evidence type="ECO:0000256" key="9">
    <source>
        <dbReference type="ARBA" id="ARBA00023002"/>
    </source>
</evidence>
<evidence type="ECO:0000256" key="1">
    <source>
        <dbReference type="ARBA" id="ARBA00004137"/>
    </source>
</evidence>
<keyword evidence="7" id="KW-0106">Calcium</keyword>
<dbReference type="InterPro" id="IPR011992">
    <property type="entry name" value="EF-hand-dom_pair"/>
</dbReference>
<dbReference type="GO" id="GO:0003954">
    <property type="term" value="F:NADH dehydrogenase activity"/>
    <property type="evidence" value="ECO:0007669"/>
    <property type="project" value="InterPro"/>
</dbReference>
<evidence type="ECO:0000256" key="3">
    <source>
        <dbReference type="ARBA" id="ARBA00005901"/>
    </source>
</evidence>
<evidence type="ECO:0000256" key="6">
    <source>
        <dbReference type="ARBA" id="ARBA00022827"/>
    </source>
</evidence>
<comment type="caution">
    <text evidence="13">The sequence shown here is derived from an EMBL/GenBank/DDBJ whole genome shotgun (WGS) entry which is preliminary data.</text>
</comment>
<evidence type="ECO:0000256" key="8">
    <source>
        <dbReference type="ARBA" id="ARBA00022946"/>
    </source>
</evidence>
<evidence type="ECO:0000256" key="10">
    <source>
        <dbReference type="ARBA" id="ARBA00023027"/>
    </source>
</evidence>
<keyword evidence="6" id="KW-0274">FAD</keyword>
<name>A0A9N8Z119_9GLOM</name>
<evidence type="ECO:0000256" key="2">
    <source>
        <dbReference type="ARBA" id="ARBA00005272"/>
    </source>
</evidence>
<evidence type="ECO:0000313" key="14">
    <source>
        <dbReference type="Proteomes" id="UP000789508"/>
    </source>
</evidence>
<dbReference type="SUPFAM" id="SSF51905">
    <property type="entry name" value="FAD/NAD(P)-binding domain"/>
    <property type="match status" value="2"/>
</dbReference>
<dbReference type="InterPro" id="IPR045024">
    <property type="entry name" value="NDH-2"/>
</dbReference>
<keyword evidence="4" id="KW-0813">Transport</keyword>
<keyword evidence="14" id="KW-1185">Reference proteome</keyword>
<dbReference type="InterPro" id="IPR023753">
    <property type="entry name" value="FAD/NAD-binding_dom"/>
</dbReference>
<dbReference type="AlphaFoldDB" id="A0A9N8Z119"/>
<keyword evidence="10" id="KW-0520">NAD</keyword>
<keyword evidence="11" id="KW-0406">Ion transport</keyword>
<dbReference type="GO" id="GO:0046961">
    <property type="term" value="F:proton-transporting ATPase activity, rotational mechanism"/>
    <property type="evidence" value="ECO:0007669"/>
    <property type="project" value="InterPro"/>
</dbReference>
<dbReference type="InterPro" id="IPR018247">
    <property type="entry name" value="EF_Hand_1_Ca_BS"/>
</dbReference>
<reference evidence="13" key="1">
    <citation type="submission" date="2021-06" db="EMBL/GenBank/DDBJ databases">
        <authorList>
            <person name="Kallberg Y."/>
            <person name="Tangrot J."/>
            <person name="Rosling A."/>
        </authorList>
    </citation>
    <scope>NUCLEOTIDE SEQUENCE</scope>
    <source>
        <strain evidence="13">FL130A</strain>
    </source>
</reference>
<keyword evidence="8" id="KW-0809">Transit peptide</keyword>
<feature type="domain" description="EF-hand" evidence="12">
    <location>
        <begin position="511"/>
        <end position="546"/>
    </location>
</feature>
<gene>
    <name evidence="13" type="ORF">ALEPTO_LOCUS1776</name>
</gene>
<dbReference type="EMBL" id="CAJVPS010000217">
    <property type="protein sequence ID" value="CAG8465932.1"/>
    <property type="molecule type" value="Genomic_DNA"/>
</dbReference>
<dbReference type="OrthoDB" id="3244603at2759"/>
<protein>
    <submittedName>
        <fullName evidence="13">4440_t:CDS:1</fullName>
    </submittedName>
</protein>
<dbReference type="GO" id="GO:0005509">
    <property type="term" value="F:calcium ion binding"/>
    <property type="evidence" value="ECO:0007669"/>
    <property type="project" value="InterPro"/>
</dbReference>
<dbReference type="GO" id="GO:0033178">
    <property type="term" value="C:proton-transporting two-sector ATPase complex, catalytic domain"/>
    <property type="evidence" value="ECO:0007669"/>
    <property type="project" value="InterPro"/>
</dbReference>
<dbReference type="InterPro" id="IPR002842">
    <property type="entry name" value="ATPase_V1_Esu"/>
</dbReference>
<evidence type="ECO:0000256" key="11">
    <source>
        <dbReference type="ARBA" id="ARBA00023065"/>
    </source>
</evidence>
<dbReference type="Proteomes" id="UP000789508">
    <property type="component" value="Unassembled WGS sequence"/>
</dbReference>
<evidence type="ECO:0000313" key="13">
    <source>
        <dbReference type="EMBL" id="CAG8465932.1"/>
    </source>
</evidence>
<evidence type="ECO:0000256" key="4">
    <source>
        <dbReference type="ARBA" id="ARBA00022448"/>
    </source>
</evidence>
<keyword evidence="9" id="KW-0560">Oxidoreductase</keyword>
<feature type="domain" description="EF-hand" evidence="12">
    <location>
        <begin position="470"/>
        <end position="505"/>
    </location>
</feature>
<dbReference type="PROSITE" id="PS00018">
    <property type="entry name" value="EF_HAND_1"/>
    <property type="match status" value="2"/>
</dbReference>
<dbReference type="Gene3D" id="3.50.50.100">
    <property type="match status" value="2"/>
</dbReference>
<dbReference type="PANTHER" id="PTHR43706">
    <property type="entry name" value="NADH DEHYDROGENASE"/>
    <property type="match status" value="1"/>
</dbReference>
<dbReference type="PANTHER" id="PTHR43706:SF50">
    <property type="entry name" value="NADH DEHYDROGENASE (UBIQUINONE)-RELATED"/>
    <property type="match status" value="1"/>
</dbReference>
<dbReference type="CDD" id="cd00051">
    <property type="entry name" value="EFh"/>
    <property type="match status" value="1"/>
</dbReference>
<dbReference type="GO" id="GO:0005743">
    <property type="term" value="C:mitochondrial inner membrane"/>
    <property type="evidence" value="ECO:0007669"/>
    <property type="project" value="UniProtKB-SubCell"/>
</dbReference>
<organism evidence="13 14">
    <name type="scientific">Ambispora leptoticha</name>
    <dbReference type="NCBI Taxonomy" id="144679"/>
    <lineage>
        <taxon>Eukaryota</taxon>
        <taxon>Fungi</taxon>
        <taxon>Fungi incertae sedis</taxon>
        <taxon>Mucoromycota</taxon>
        <taxon>Glomeromycotina</taxon>
        <taxon>Glomeromycetes</taxon>
        <taxon>Archaeosporales</taxon>
        <taxon>Ambisporaceae</taxon>
        <taxon>Ambispora</taxon>
    </lineage>
</organism>
<comment type="similarity">
    <text evidence="3">Belongs to the V-ATPase E subunit family.</text>
</comment>
<dbReference type="SMART" id="SM00054">
    <property type="entry name" value="EFh"/>
    <property type="match status" value="2"/>
</dbReference>
<dbReference type="Gene3D" id="1.10.238.10">
    <property type="entry name" value="EF-hand"/>
    <property type="match status" value="1"/>
</dbReference>
<comment type="similarity">
    <text evidence="2">Belongs to the NADH dehydrogenase family.</text>
</comment>
<sequence length="858" mass="97859">MFSSQNIKSGIKRGHILSYSNVLLHLEQKTFRKGLSTNSNFKSQNLVFRASRPVFSRSVLRIPKRHETSGAAPINSLPVGNKKTAKFRLLTVVGTSLVGSVILLILDYRRNLVEAEKHEIKELISCGPTGGPKNLPIAQHLTDEKDFEADKPRLLILGSGWGAVSVLKELEKDQYYVTVVSPQSLLEPIRSILKRIHGHFIEAKAIDVDFENNLVEVKRSDAPDKCFYVPYDKLIIAVGSQSITHGIEGIEHCHFLKTINDARKLRRTIMNNFEKASLPSTTPEERKRLLSFVVCGGGVEFAGELYDFLTEDLFRYVSCDFSSKLVLVSNMTLLTLIQFPIVLRKEVRVSIIQSQDHILNTYDERISKFVEKKFSRDKINLITNARVSKIKEDCVVYKYQKTGEEKELPYGLVLWSTGIAMNPLTRMISEKIPEQKNTRALVTDARLRLKGVPNSTVYALGDCATIENPNLVKQLVQFFIDADEDESGYLDYKEFKALALKIANRYPITYSHLKKASELFRKYDKDKNDELDLQELKEMFQDIDKKLTSLPATAQVAHQQGKYLGKKLNKLALAEKTKIIQTNKADVDHKNLSLDLDDAYPPFHYAHLGSLAYIGNAAVADFGMGWTWMGGLTAVYLWKSVYLSEQVSFRTRALLALDWTKVEFIKQEAKEKAREIQLKADEEFNIEKAKLVRQESINIEATFQRKIKQAEVEKKIEQSNLINKSRLRVLQERQQKLENLFTDSRAALKDISEDKTSYQDLLKNLILEGLFRLMDENVNIVARKSDIDLINAAIKDASNDYTNQSKLPINIQVDSKEHLPDSRINNTLEERLSLAQEELLPEIRILLFGHSPNRKFFN</sequence>
<dbReference type="Pfam" id="PF07992">
    <property type="entry name" value="Pyr_redox_2"/>
    <property type="match status" value="1"/>
</dbReference>
<proteinExistence type="inferred from homology"/>
<comment type="subcellular location">
    <subcellularLocation>
        <location evidence="1">Mitochondrion inner membrane</location>
        <topology evidence="1">Peripheral membrane protein</topology>
        <orientation evidence="1">Intermembrane side</orientation>
    </subcellularLocation>
</comment>
<dbReference type="Gene3D" id="3.30.2320.30">
    <property type="entry name" value="ATP synthase, E subunit, C-terminal"/>
    <property type="match status" value="1"/>
</dbReference>
<dbReference type="Pfam" id="PF01991">
    <property type="entry name" value="vATP-synt_E"/>
    <property type="match status" value="1"/>
</dbReference>
<dbReference type="SUPFAM" id="SSF160527">
    <property type="entry name" value="V-type ATPase subunit E-like"/>
    <property type="match status" value="1"/>
</dbReference>